<sequence length="395" mass="46260">MIEVFQKLPDSKSILQDTYKYRLSGNFNADNLLIYDDNLSAMRFLVQELDYKNSIDLVYIDPPFGTNNIFKLGSTMSAEKDSKIAYKDKFSLESYLEFLYCRLVWIRELMSEKGSLYLHIDSKMGYYVKILCDEVFGRENFINDITRIKCNPKNFKRKAYGNIKDMILFYAKSSQYIWNEIKDEVLESDLKKRFNKQDSKGYYTTIPLHAPGITQNGESGQEWNGIKPPNGRHWRYSLKELDKLQEAGLIEWSKNNNPRKKVYINECKGKKIQDIWEFKDSQNPAYPTEKNRAMLRRIITMSSNMDSRVMDCFCGGGGFLQESLNLGRKFIGIDESIESIKLNQQWIKESENHLFSRDIALIKKCISNRIINEVKENNHMERISTLKLQKMINLG</sequence>
<dbReference type="InterPro" id="IPR002941">
    <property type="entry name" value="DNA_methylase_N4/N6"/>
</dbReference>
<dbReference type="EMBL" id="JRPJ02000011">
    <property type="protein sequence ID" value="TLE10891.1"/>
    <property type="molecule type" value="Genomic_DNA"/>
</dbReference>
<evidence type="ECO:0000256" key="5">
    <source>
        <dbReference type="ARBA" id="ARBA00022691"/>
    </source>
</evidence>
<evidence type="ECO:0000313" key="8">
    <source>
        <dbReference type="EMBL" id="TLE10891.1"/>
    </source>
</evidence>
<organism evidence="8 9">
    <name type="scientific">Helicobacter bilis</name>
    <dbReference type="NCBI Taxonomy" id="37372"/>
    <lineage>
        <taxon>Bacteria</taxon>
        <taxon>Pseudomonadati</taxon>
        <taxon>Campylobacterota</taxon>
        <taxon>Epsilonproteobacteria</taxon>
        <taxon>Campylobacterales</taxon>
        <taxon>Helicobacteraceae</taxon>
        <taxon>Helicobacter</taxon>
    </lineage>
</organism>
<reference evidence="8 9" key="1">
    <citation type="journal article" date="2014" name="Genome Announc.">
        <title>Draft genome sequences of eight enterohepatic helicobacter species isolated from both laboratory and wild rodents.</title>
        <authorList>
            <person name="Sheh A."/>
            <person name="Shen Z."/>
            <person name="Fox J.G."/>
        </authorList>
    </citation>
    <scope>NUCLEOTIDE SEQUENCE [LARGE SCALE GENOMIC DNA]</scope>
    <source>
        <strain evidence="8 9">ATCC 49320</strain>
    </source>
</reference>
<keyword evidence="5" id="KW-0949">S-adenosyl-L-methionine</keyword>
<evidence type="ECO:0000256" key="3">
    <source>
        <dbReference type="ARBA" id="ARBA00022603"/>
    </source>
</evidence>
<comment type="similarity">
    <text evidence="1">Belongs to the N(4)/N(6)-methyltransferase family.</text>
</comment>
<gene>
    <name evidence="8" type="ORF">LS79_004325</name>
</gene>
<dbReference type="RefSeq" id="WP_080745692.1">
    <property type="nucleotide sequence ID" value="NZ_CAMCCI010000086.1"/>
</dbReference>
<proteinExistence type="inferred from homology"/>
<keyword evidence="3 8" id="KW-0489">Methyltransferase</keyword>
<name>A0A4U8UE83_9HELI</name>
<dbReference type="PRINTS" id="PR00506">
    <property type="entry name" value="D21N6MTFRASE"/>
</dbReference>
<dbReference type="PROSITE" id="PS00092">
    <property type="entry name" value="N6_MTASE"/>
    <property type="match status" value="1"/>
</dbReference>
<dbReference type="Gene3D" id="3.40.50.150">
    <property type="entry name" value="Vaccinia Virus protein VP39"/>
    <property type="match status" value="1"/>
</dbReference>
<protein>
    <recommendedName>
        <fullName evidence="2">site-specific DNA-methyltransferase (adenine-specific)</fullName>
        <ecNumber evidence="2">2.1.1.72</ecNumber>
    </recommendedName>
</protein>
<evidence type="ECO:0000259" key="7">
    <source>
        <dbReference type="Pfam" id="PF01555"/>
    </source>
</evidence>
<keyword evidence="4 8" id="KW-0808">Transferase</keyword>
<comment type="catalytic activity">
    <reaction evidence="6">
        <text>a 2'-deoxyadenosine in DNA + S-adenosyl-L-methionine = an N(6)-methyl-2'-deoxyadenosine in DNA + S-adenosyl-L-homocysteine + H(+)</text>
        <dbReference type="Rhea" id="RHEA:15197"/>
        <dbReference type="Rhea" id="RHEA-COMP:12418"/>
        <dbReference type="Rhea" id="RHEA-COMP:12419"/>
        <dbReference type="ChEBI" id="CHEBI:15378"/>
        <dbReference type="ChEBI" id="CHEBI:57856"/>
        <dbReference type="ChEBI" id="CHEBI:59789"/>
        <dbReference type="ChEBI" id="CHEBI:90615"/>
        <dbReference type="ChEBI" id="CHEBI:90616"/>
        <dbReference type="EC" id="2.1.1.72"/>
    </reaction>
</comment>
<evidence type="ECO:0000313" key="9">
    <source>
        <dbReference type="Proteomes" id="UP000029857"/>
    </source>
</evidence>
<dbReference type="SUPFAM" id="SSF53335">
    <property type="entry name" value="S-adenosyl-L-methionine-dependent methyltransferases"/>
    <property type="match status" value="1"/>
</dbReference>
<evidence type="ECO:0000256" key="2">
    <source>
        <dbReference type="ARBA" id="ARBA00011900"/>
    </source>
</evidence>
<dbReference type="GO" id="GO:0009007">
    <property type="term" value="F:site-specific DNA-methyltransferase (adenine-specific) activity"/>
    <property type="evidence" value="ECO:0007669"/>
    <property type="project" value="UniProtKB-EC"/>
</dbReference>
<evidence type="ECO:0000256" key="4">
    <source>
        <dbReference type="ARBA" id="ARBA00022679"/>
    </source>
</evidence>
<dbReference type="AlphaFoldDB" id="A0A4U8UE83"/>
<dbReference type="EC" id="2.1.1.72" evidence="2"/>
<dbReference type="GO" id="GO:0008170">
    <property type="term" value="F:N-methyltransferase activity"/>
    <property type="evidence" value="ECO:0007669"/>
    <property type="project" value="InterPro"/>
</dbReference>
<comment type="caution">
    <text evidence="8">The sequence shown here is derived from an EMBL/GenBank/DDBJ whole genome shotgun (WGS) entry which is preliminary data.</text>
</comment>
<dbReference type="Proteomes" id="UP000029857">
    <property type="component" value="Unassembled WGS sequence"/>
</dbReference>
<dbReference type="InterPro" id="IPR002295">
    <property type="entry name" value="N4/N6-MTase_EcoPI_Mod-like"/>
</dbReference>
<evidence type="ECO:0000256" key="1">
    <source>
        <dbReference type="ARBA" id="ARBA00006594"/>
    </source>
</evidence>
<dbReference type="GO" id="GO:0032259">
    <property type="term" value="P:methylation"/>
    <property type="evidence" value="ECO:0007669"/>
    <property type="project" value="UniProtKB-KW"/>
</dbReference>
<accession>A0A4U8UE83</accession>
<dbReference type="GO" id="GO:0003677">
    <property type="term" value="F:DNA binding"/>
    <property type="evidence" value="ECO:0007669"/>
    <property type="project" value="InterPro"/>
</dbReference>
<dbReference type="InterPro" id="IPR029063">
    <property type="entry name" value="SAM-dependent_MTases_sf"/>
</dbReference>
<dbReference type="InterPro" id="IPR002052">
    <property type="entry name" value="DNA_methylase_N6_adenine_CS"/>
</dbReference>
<evidence type="ECO:0000256" key="6">
    <source>
        <dbReference type="ARBA" id="ARBA00047942"/>
    </source>
</evidence>
<dbReference type="Pfam" id="PF01555">
    <property type="entry name" value="N6_N4_Mtase"/>
    <property type="match status" value="1"/>
</dbReference>
<feature type="domain" description="DNA methylase N-4/N-6" evidence="7">
    <location>
        <begin position="55"/>
        <end position="343"/>
    </location>
</feature>